<dbReference type="Proteomes" id="UP001519308">
    <property type="component" value="Unassembled WGS sequence"/>
</dbReference>
<dbReference type="PRINTS" id="PR00344">
    <property type="entry name" value="BCTRLSENSOR"/>
</dbReference>
<dbReference type="PANTHER" id="PTHR43711">
    <property type="entry name" value="TWO-COMPONENT HISTIDINE KINASE"/>
    <property type="match status" value="1"/>
</dbReference>
<comment type="catalytic activity">
    <reaction evidence="1">
        <text>ATP + protein L-histidine = ADP + protein N-phospho-L-histidine.</text>
        <dbReference type="EC" id="2.7.13.3"/>
    </reaction>
</comment>
<dbReference type="InterPro" id="IPR050736">
    <property type="entry name" value="Sensor_HK_Regulatory"/>
</dbReference>
<keyword evidence="6" id="KW-0902">Two-component regulatory system</keyword>
<evidence type="ECO:0000259" key="8">
    <source>
        <dbReference type="PROSITE" id="PS50109"/>
    </source>
</evidence>
<dbReference type="SUPFAM" id="SSF55785">
    <property type="entry name" value="PYP-like sensor domain (PAS domain)"/>
    <property type="match status" value="2"/>
</dbReference>
<dbReference type="InterPro" id="IPR036097">
    <property type="entry name" value="HisK_dim/P_sf"/>
</dbReference>
<dbReference type="PROSITE" id="PS50109">
    <property type="entry name" value="HIS_KIN"/>
    <property type="match status" value="1"/>
</dbReference>
<dbReference type="Pfam" id="PF00512">
    <property type="entry name" value="HisKA"/>
    <property type="match status" value="1"/>
</dbReference>
<sequence>MNFESFTKKQLIEYIKIKDKKIHELEQVIESYDKKIQEITLSENIMRAVFESTTDGMIVKDEKFNIININKGFKDIWELEDKYSNETDKYKLAEYCNDKLADSEKFLEIIDIIEAENRENLDYIYFKNGKVIERIHQPLKVNGEIRGRVWSFRDITRKRNLEKCLEAGEELYKRLINRLPYGVFVYENGKQIIANEAALNFEAEKLKDYNLGDTLKVHPKYRELVEGRIKKLLEGECEVDFLEQKILLDDGSTWDVEVAGFSFKQEENLYVTAIVRDISDRKKLHKLEMDVLEKSILLEQAKEYNELKTQLFSIVSHELKTPLNIILGGIQLLQKSFDDQREFEEYYYRGITNLNFEAKKKYLTSMKQNCYRLLRLINNFIDMNKIENGFFKLELENKNIINIVENITLSVVDYVESKGITLIFDTEVEERILACDEDKLERVILNLLSNAIKFTEVGGRIQVNIYDKAESIVISVKDSGCGIAKDMHSKIFEPFTQADFLLRRRTEGSGIGLTLVKALIELHGGTISVRSDLGKGSEFIIKLPVRLVENSEVFTGNMDLGDDKVEKITVEFSDIYS</sequence>
<dbReference type="SMART" id="SM00388">
    <property type="entry name" value="HisKA"/>
    <property type="match status" value="1"/>
</dbReference>
<dbReference type="SUPFAM" id="SSF47384">
    <property type="entry name" value="Homodimeric domain of signal transducing histidine kinase"/>
    <property type="match status" value="1"/>
</dbReference>
<proteinExistence type="predicted"/>
<dbReference type="InterPro" id="IPR005467">
    <property type="entry name" value="His_kinase_dom"/>
</dbReference>
<organism evidence="9 10">
    <name type="scientific">Clostridium punense</name>
    <dbReference type="NCBI Taxonomy" id="1054297"/>
    <lineage>
        <taxon>Bacteria</taxon>
        <taxon>Bacillati</taxon>
        <taxon>Bacillota</taxon>
        <taxon>Clostridia</taxon>
        <taxon>Eubacteriales</taxon>
        <taxon>Clostridiaceae</taxon>
        <taxon>Clostridium</taxon>
    </lineage>
</organism>
<evidence type="ECO:0000256" key="3">
    <source>
        <dbReference type="ARBA" id="ARBA00022553"/>
    </source>
</evidence>
<evidence type="ECO:0000256" key="2">
    <source>
        <dbReference type="ARBA" id="ARBA00012438"/>
    </source>
</evidence>
<dbReference type="CDD" id="cd16922">
    <property type="entry name" value="HATPase_EvgS-ArcB-TorS-like"/>
    <property type="match status" value="1"/>
</dbReference>
<feature type="coiled-coil region" evidence="7">
    <location>
        <begin position="15"/>
        <end position="42"/>
    </location>
</feature>
<dbReference type="InterPro" id="IPR003594">
    <property type="entry name" value="HATPase_dom"/>
</dbReference>
<dbReference type="Pfam" id="PF13188">
    <property type="entry name" value="PAS_8"/>
    <property type="match status" value="1"/>
</dbReference>
<evidence type="ECO:0000313" key="9">
    <source>
        <dbReference type="EMBL" id="MBP2022448.1"/>
    </source>
</evidence>
<dbReference type="InterPro" id="IPR036890">
    <property type="entry name" value="HATPase_C_sf"/>
</dbReference>
<evidence type="ECO:0000313" key="10">
    <source>
        <dbReference type="Proteomes" id="UP001519308"/>
    </source>
</evidence>
<dbReference type="InterPro" id="IPR035965">
    <property type="entry name" value="PAS-like_dom_sf"/>
</dbReference>
<dbReference type="Gene3D" id="3.30.450.20">
    <property type="entry name" value="PAS domain"/>
    <property type="match status" value="2"/>
</dbReference>
<comment type="caution">
    <text evidence="9">The sequence shown here is derived from an EMBL/GenBank/DDBJ whole genome shotgun (WGS) entry which is preliminary data.</text>
</comment>
<keyword evidence="5" id="KW-0418">Kinase</keyword>
<dbReference type="EMBL" id="JAGGLL010000016">
    <property type="protein sequence ID" value="MBP2022448.1"/>
    <property type="molecule type" value="Genomic_DNA"/>
</dbReference>
<reference evidence="9 10" key="1">
    <citation type="submission" date="2021-03" db="EMBL/GenBank/DDBJ databases">
        <title>Genomic Encyclopedia of Type Strains, Phase IV (KMG-IV): sequencing the most valuable type-strain genomes for metagenomic binning, comparative biology and taxonomic classification.</title>
        <authorList>
            <person name="Goeker M."/>
        </authorList>
    </citation>
    <scope>NUCLEOTIDE SEQUENCE [LARGE SCALE GENOMIC DNA]</scope>
    <source>
        <strain evidence="9 10">DSM 28650</strain>
    </source>
</reference>
<keyword evidence="7" id="KW-0175">Coiled coil</keyword>
<dbReference type="Pfam" id="PF02518">
    <property type="entry name" value="HATPase_c"/>
    <property type="match status" value="1"/>
</dbReference>
<dbReference type="PANTHER" id="PTHR43711:SF26">
    <property type="entry name" value="SENSOR HISTIDINE KINASE RCSC"/>
    <property type="match status" value="1"/>
</dbReference>
<evidence type="ECO:0000256" key="6">
    <source>
        <dbReference type="ARBA" id="ARBA00023012"/>
    </source>
</evidence>
<dbReference type="Gene3D" id="1.10.287.130">
    <property type="match status" value="1"/>
</dbReference>
<keyword evidence="4" id="KW-0808">Transferase</keyword>
<dbReference type="CDD" id="cd00082">
    <property type="entry name" value="HisKA"/>
    <property type="match status" value="1"/>
</dbReference>
<evidence type="ECO:0000256" key="4">
    <source>
        <dbReference type="ARBA" id="ARBA00022679"/>
    </source>
</evidence>
<keyword evidence="10" id="KW-1185">Reference proteome</keyword>
<dbReference type="InterPro" id="IPR003661">
    <property type="entry name" value="HisK_dim/P_dom"/>
</dbReference>
<dbReference type="Gene3D" id="3.30.565.10">
    <property type="entry name" value="Histidine kinase-like ATPase, C-terminal domain"/>
    <property type="match status" value="1"/>
</dbReference>
<dbReference type="SMART" id="SM00387">
    <property type="entry name" value="HATPase_c"/>
    <property type="match status" value="1"/>
</dbReference>
<dbReference type="SUPFAM" id="SSF55874">
    <property type="entry name" value="ATPase domain of HSP90 chaperone/DNA topoisomerase II/histidine kinase"/>
    <property type="match status" value="1"/>
</dbReference>
<name>A0ABS4K3T8_9CLOT</name>
<protein>
    <recommendedName>
        <fullName evidence="2">histidine kinase</fullName>
        <ecNumber evidence="2">2.7.13.3</ecNumber>
    </recommendedName>
</protein>
<keyword evidence="3" id="KW-0597">Phosphoprotein</keyword>
<dbReference type="EC" id="2.7.13.3" evidence="2"/>
<dbReference type="InterPro" id="IPR000014">
    <property type="entry name" value="PAS"/>
</dbReference>
<gene>
    <name evidence="9" type="ORF">J2Z44_002269</name>
</gene>
<dbReference type="RefSeq" id="WP_021281321.1">
    <property type="nucleotide sequence ID" value="NZ_JAGGLL010000016.1"/>
</dbReference>
<evidence type="ECO:0000256" key="1">
    <source>
        <dbReference type="ARBA" id="ARBA00000085"/>
    </source>
</evidence>
<evidence type="ECO:0000256" key="7">
    <source>
        <dbReference type="SAM" id="Coils"/>
    </source>
</evidence>
<dbReference type="Pfam" id="PF13426">
    <property type="entry name" value="PAS_9"/>
    <property type="match status" value="1"/>
</dbReference>
<feature type="domain" description="Histidine kinase" evidence="8">
    <location>
        <begin position="314"/>
        <end position="547"/>
    </location>
</feature>
<accession>A0ABS4K3T8</accession>
<dbReference type="NCBIfam" id="TIGR00229">
    <property type="entry name" value="sensory_box"/>
    <property type="match status" value="2"/>
</dbReference>
<dbReference type="InterPro" id="IPR004358">
    <property type="entry name" value="Sig_transdc_His_kin-like_C"/>
</dbReference>
<evidence type="ECO:0000256" key="5">
    <source>
        <dbReference type="ARBA" id="ARBA00022777"/>
    </source>
</evidence>